<dbReference type="GeneID" id="78462983"/>
<name>A0A4U9V316_9SPHI</name>
<dbReference type="GO" id="GO:0008270">
    <property type="term" value="F:zinc ion binding"/>
    <property type="evidence" value="ECO:0007669"/>
    <property type="project" value="UniProtKB-KW"/>
</dbReference>
<keyword evidence="1" id="KW-0479">Metal-binding</keyword>
<keyword evidence="1" id="KW-0863">Zinc-finger</keyword>
<dbReference type="Proteomes" id="UP000308196">
    <property type="component" value="Chromosome"/>
</dbReference>
<reference evidence="3 4" key="1">
    <citation type="submission" date="2019-05" db="EMBL/GenBank/DDBJ databases">
        <authorList>
            <consortium name="Pathogen Informatics"/>
        </authorList>
    </citation>
    <scope>NUCLEOTIDE SEQUENCE [LARGE SCALE GENOMIC DNA]</scope>
    <source>
        <strain evidence="3 4">NCTC11429</strain>
    </source>
</reference>
<evidence type="ECO:0000256" key="1">
    <source>
        <dbReference type="PROSITE-ProRule" id="PRU00325"/>
    </source>
</evidence>
<dbReference type="AlphaFoldDB" id="A0A4U9V316"/>
<keyword evidence="1" id="KW-0862">Zinc</keyword>
<accession>A0A4U9V316</accession>
<dbReference type="EMBL" id="LR590484">
    <property type="protein sequence ID" value="VTR39957.1"/>
    <property type="molecule type" value="Genomic_DNA"/>
</dbReference>
<evidence type="ECO:0000259" key="2">
    <source>
        <dbReference type="PROSITE" id="PS50966"/>
    </source>
</evidence>
<organism evidence="3 4">
    <name type="scientific">Sphingobacterium thalpophilum</name>
    <dbReference type="NCBI Taxonomy" id="259"/>
    <lineage>
        <taxon>Bacteria</taxon>
        <taxon>Pseudomonadati</taxon>
        <taxon>Bacteroidota</taxon>
        <taxon>Sphingobacteriia</taxon>
        <taxon>Sphingobacteriales</taxon>
        <taxon>Sphingobacteriaceae</taxon>
        <taxon>Sphingobacterium</taxon>
    </lineage>
</organism>
<dbReference type="RefSeq" id="WP_028072095.1">
    <property type="nucleotide sequence ID" value="NZ_JBPFQZ010000013.1"/>
</dbReference>
<evidence type="ECO:0000313" key="4">
    <source>
        <dbReference type="Proteomes" id="UP000308196"/>
    </source>
</evidence>
<feature type="domain" description="SWIM-type" evidence="2">
    <location>
        <begin position="46"/>
        <end position="82"/>
    </location>
</feature>
<sequence length="554" mass="65019">MKISQILAKQSETKVTQAKKLAFRELEEFERKGNFVAYVDEGTESYDVNIQLDKDIIVGHSCDCGPRETYCIHQIAILIELSANRKESSNSNKASKSSQRKKVKESEQLLLSVEQESLTSWLLELFKTNKDIELQFLLKFGKDKQEYQEKDVVKILRDAVVSVIGKRRKVEASEVKKIVQLWEKSLIPFWDYLALNIGNEKVIDLFSAVYNGVTSIEYQTLYTGTRFKKFIEISNTKIAMFVAQIESDIQWVKLTDAYWSKMWTLGNEQGGMLDLLVLMYQSSSPDRKRLLSVKIEHLLKENLREGYHMSLPVDEFFLDVLIENDTFEANMDYFFLRHWEAKYNLKLIEAVKPLDPERAIAYCNLVIESNARSEYNDPFLDILEELYTLSGDLNKLAQIKMYKFGVYPNFTDYEFIVENSEDEQMNKKFRTNTLTMLRNSMSYDYDAGQLYFDILKREKNYSKMLEAIDYRVGAKLLLHVWNDLYAYDKLRFLRAMANSLHIDYRTDPSDLEQLIHKIMKNYEKDVIKILFKPSPGSNYLRSFRAMVYNELEDR</sequence>
<protein>
    <submittedName>
        <fullName evidence="3">Uncharacterized conserved protein</fullName>
    </submittedName>
</protein>
<dbReference type="InterPro" id="IPR007527">
    <property type="entry name" value="Znf_SWIM"/>
</dbReference>
<dbReference type="KEGG" id="stha:NCTC11429_02262"/>
<gene>
    <name evidence="3" type="ORF">NCTC11429_02262</name>
</gene>
<proteinExistence type="predicted"/>
<evidence type="ECO:0000313" key="3">
    <source>
        <dbReference type="EMBL" id="VTR39957.1"/>
    </source>
</evidence>
<dbReference type="PROSITE" id="PS50966">
    <property type="entry name" value="ZF_SWIM"/>
    <property type="match status" value="1"/>
</dbReference>
<dbReference type="STRING" id="1123265.GCA_000686625_01126"/>